<gene>
    <name evidence="2" type="primary">Dsec\GM11089</name>
    <name evidence="2" type="ORF">Dsec_GM11089</name>
</gene>
<dbReference type="Proteomes" id="UP000001292">
    <property type="component" value="Unassembled WGS sequence"/>
</dbReference>
<dbReference type="HOGENOM" id="CLU_1770019_0_0_1"/>
<accession>B4IN73</accession>
<proteinExistence type="predicted"/>
<dbReference type="Pfam" id="PF16012">
    <property type="entry name" value="DUF4780"/>
    <property type="match status" value="1"/>
</dbReference>
<dbReference type="PhylomeDB" id="B4IN73"/>
<evidence type="ECO:0000259" key="1">
    <source>
        <dbReference type="Pfam" id="PF16012"/>
    </source>
</evidence>
<dbReference type="AlphaFoldDB" id="B4IN73"/>
<evidence type="ECO:0000313" key="3">
    <source>
        <dbReference type="Proteomes" id="UP000001292"/>
    </source>
</evidence>
<protein>
    <submittedName>
        <fullName evidence="2">GM11089</fullName>
    </submittedName>
</protein>
<dbReference type="EMBL" id="CH481670">
    <property type="protein sequence ID" value="EDW44073.1"/>
    <property type="molecule type" value="Genomic_DNA"/>
</dbReference>
<keyword evidence="3" id="KW-1185">Reference proteome</keyword>
<reference evidence="2 3" key="1">
    <citation type="journal article" date="2007" name="Nature">
        <title>Evolution of genes and genomes on the Drosophila phylogeny.</title>
        <authorList>
            <consortium name="Drosophila 12 Genomes Consortium"/>
            <person name="Clark A.G."/>
            <person name="Eisen M.B."/>
            <person name="Smith D.R."/>
            <person name="Bergman C.M."/>
            <person name="Oliver B."/>
            <person name="Markow T.A."/>
            <person name="Kaufman T.C."/>
            <person name="Kellis M."/>
            <person name="Gelbart W."/>
            <person name="Iyer V.N."/>
            <person name="Pollard D.A."/>
            <person name="Sackton T.B."/>
            <person name="Larracuente A.M."/>
            <person name="Singh N.D."/>
            <person name="Abad J.P."/>
            <person name="Abt D.N."/>
            <person name="Adryan B."/>
            <person name="Aguade M."/>
            <person name="Akashi H."/>
            <person name="Anderson W.W."/>
            <person name="Aquadro C.F."/>
            <person name="Ardell D.H."/>
            <person name="Arguello R."/>
            <person name="Artieri C.G."/>
            <person name="Barbash D.A."/>
            <person name="Barker D."/>
            <person name="Barsanti P."/>
            <person name="Batterham P."/>
            <person name="Batzoglou S."/>
            <person name="Begun D."/>
            <person name="Bhutkar A."/>
            <person name="Blanco E."/>
            <person name="Bosak S.A."/>
            <person name="Bradley R.K."/>
            <person name="Brand A.D."/>
            <person name="Brent M.R."/>
            <person name="Brooks A.N."/>
            <person name="Brown R.H."/>
            <person name="Butlin R.K."/>
            <person name="Caggese C."/>
            <person name="Calvi B.R."/>
            <person name="Bernardo de Carvalho A."/>
            <person name="Caspi A."/>
            <person name="Castrezana S."/>
            <person name="Celniker S.E."/>
            <person name="Chang J.L."/>
            <person name="Chapple C."/>
            <person name="Chatterji S."/>
            <person name="Chinwalla A."/>
            <person name="Civetta A."/>
            <person name="Clifton S.W."/>
            <person name="Comeron J.M."/>
            <person name="Costello J.C."/>
            <person name="Coyne J.A."/>
            <person name="Daub J."/>
            <person name="David R.G."/>
            <person name="Delcher A.L."/>
            <person name="Delehaunty K."/>
            <person name="Do C.B."/>
            <person name="Ebling H."/>
            <person name="Edwards K."/>
            <person name="Eickbush T."/>
            <person name="Evans J.D."/>
            <person name="Filipski A."/>
            <person name="Findeiss S."/>
            <person name="Freyhult E."/>
            <person name="Fulton L."/>
            <person name="Fulton R."/>
            <person name="Garcia A.C."/>
            <person name="Gardiner A."/>
            <person name="Garfield D.A."/>
            <person name="Garvin B.E."/>
            <person name="Gibson G."/>
            <person name="Gilbert D."/>
            <person name="Gnerre S."/>
            <person name="Godfrey J."/>
            <person name="Good R."/>
            <person name="Gotea V."/>
            <person name="Gravely B."/>
            <person name="Greenberg A.J."/>
            <person name="Griffiths-Jones S."/>
            <person name="Gross S."/>
            <person name="Guigo R."/>
            <person name="Gustafson E.A."/>
            <person name="Haerty W."/>
            <person name="Hahn M.W."/>
            <person name="Halligan D.L."/>
            <person name="Halpern A.L."/>
            <person name="Halter G.M."/>
            <person name="Han M.V."/>
            <person name="Heger A."/>
            <person name="Hillier L."/>
            <person name="Hinrichs A.S."/>
            <person name="Holmes I."/>
            <person name="Hoskins R.A."/>
            <person name="Hubisz M.J."/>
            <person name="Hultmark D."/>
            <person name="Huntley M.A."/>
            <person name="Jaffe D.B."/>
            <person name="Jagadeeshan S."/>
            <person name="Jeck W.R."/>
            <person name="Johnson J."/>
            <person name="Jones C.D."/>
            <person name="Jordan W.C."/>
            <person name="Karpen G.H."/>
            <person name="Kataoka E."/>
            <person name="Keightley P.D."/>
            <person name="Kheradpour P."/>
            <person name="Kirkness E.F."/>
            <person name="Koerich L.B."/>
            <person name="Kristiansen K."/>
            <person name="Kudrna D."/>
            <person name="Kulathinal R.J."/>
            <person name="Kumar S."/>
            <person name="Kwok R."/>
            <person name="Lander E."/>
            <person name="Langley C.H."/>
            <person name="Lapoint R."/>
            <person name="Lazzaro B.P."/>
            <person name="Lee S.J."/>
            <person name="Levesque L."/>
            <person name="Li R."/>
            <person name="Lin C.F."/>
            <person name="Lin M.F."/>
            <person name="Lindblad-Toh K."/>
            <person name="Llopart A."/>
            <person name="Long M."/>
            <person name="Low L."/>
            <person name="Lozovsky E."/>
            <person name="Lu J."/>
            <person name="Luo M."/>
            <person name="Machado C.A."/>
            <person name="Makalowski W."/>
            <person name="Marzo M."/>
            <person name="Matsuda M."/>
            <person name="Matzkin L."/>
            <person name="McAllister B."/>
            <person name="McBride C.S."/>
            <person name="McKernan B."/>
            <person name="McKernan K."/>
            <person name="Mendez-Lago M."/>
            <person name="Minx P."/>
            <person name="Mollenhauer M.U."/>
            <person name="Montooth K."/>
            <person name="Mount S.M."/>
            <person name="Mu X."/>
            <person name="Myers E."/>
            <person name="Negre B."/>
            <person name="Newfeld S."/>
            <person name="Nielsen R."/>
            <person name="Noor M.A."/>
            <person name="O'Grady P."/>
            <person name="Pachter L."/>
            <person name="Papaceit M."/>
            <person name="Parisi M.J."/>
            <person name="Parisi M."/>
            <person name="Parts L."/>
            <person name="Pedersen J.S."/>
            <person name="Pesole G."/>
            <person name="Phillippy A.M."/>
            <person name="Ponting C.P."/>
            <person name="Pop M."/>
            <person name="Porcelli D."/>
            <person name="Powell J.R."/>
            <person name="Prohaska S."/>
            <person name="Pruitt K."/>
            <person name="Puig M."/>
            <person name="Quesneville H."/>
            <person name="Ram K.R."/>
            <person name="Rand D."/>
            <person name="Rasmussen M.D."/>
            <person name="Reed L.K."/>
            <person name="Reenan R."/>
            <person name="Reily A."/>
            <person name="Remington K.A."/>
            <person name="Rieger T.T."/>
            <person name="Ritchie M.G."/>
            <person name="Robin C."/>
            <person name="Rogers Y.H."/>
            <person name="Rohde C."/>
            <person name="Rozas J."/>
            <person name="Rubenfield M.J."/>
            <person name="Ruiz A."/>
            <person name="Russo S."/>
            <person name="Salzberg S.L."/>
            <person name="Sanchez-Gracia A."/>
            <person name="Saranga D.J."/>
            <person name="Sato H."/>
            <person name="Schaeffer S.W."/>
            <person name="Schatz M.C."/>
            <person name="Schlenke T."/>
            <person name="Schwartz R."/>
            <person name="Segarra C."/>
            <person name="Singh R.S."/>
            <person name="Sirot L."/>
            <person name="Sirota M."/>
            <person name="Sisneros N.B."/>
            <person name="Smith C.D."/>
            <person name="Smith T.F."/>
            <person name="Spieth J."/>
            <person name="Stage D.E."/>
            <person name="Stark A."/>
            <person name="Stephan W."/>
            <person name="Strausberg R.L."/>
            <person name="Strempel S."/>
            <person name="Sturgill D."/>
            <person name="Sutton G."/>
            <person name="Sutton G.G."/>
            <person name="Tao W."/>
            <person name="Teichmann S."/>
            <person name="Tobari Y.N."/>
            <person name="Tomimura Y."/>
            <person name="Tsolas J.M."/>
            <person name="Valente V.L."/>
            <person name="Venter E."/>
            <person name="Venter J.C."/>
            <person name="Vicario S."/>
            <person name="Vieira F.G."/>
            <person name="Vilella A.J."/>
            <person name="Villasante A."/>
            <person name="Walenz B."/>
            <person name="Wang J."/>
            <person name="Wasserman M."/>
            <person name="Watts T."/>
            <person name="Wilson D."/>
            <person name="Wilson R.K."/>
            <person name="Wing R.A."/>
            <person name="Wolfner M.F."/>
            <person name="Wong A."/>
            <person name="Wong G.K."/>
            <person name="Wu C.I."/>
            <person name="Wu G."/>
            <person name="Yamamoto D."/>
            <person name="Yang H.P."/>
            <person name="Yang S.P."/>
            <person name="Yorke J.A."/>
            <person name="Yoshida K."/>
            <person name="Zdobnov E."/>
            <person name="Zhang P."/>
            <person name="Zhang Y."/>
            <person name="Zimin A.V."/>
            <person name="Baldwin J."/>
            <person name="Abdouelleil A."/>
            <person name="Abdulkadir J."/>
            <person name="Abebe A."/>
            <person name="Abera B."/>
            <person name="Abreu J."/>
            <person name="Acer S.C."/>
            <person name="Aftuck L."/>
            <person name="Alexander A."/>
            <person name="An P."/>
            <person name="Anderson E."/>
            <person name="Anderson S."/>
            <person name="Arachi H."/>
            <person name="Azer M."/>
            <person name="Bachantsang P."/>
            <person name="Barry A."/>
            <person name="Bayul T."/>
            <person name="Berlin A."/>
            <person name="Bessette D."/>
            <person name="Bloom T."/>
            <person name="Blye J."/>
            <person name="Boguslavskiy L."/>
            <person name="Bonnet C."/>
            <person name="Boukhgalter B."/>
            <person name="Bourzgui I."/>
            <person name="Brown A."/>
            <person name="Cahill P."/>
            <person name="Channer S."/>
            <person name="Cheshatsang Y."/>
            <person name="Chuda L."/>
            <person name="Citroen M."/>
            <person name="Collymore A."/>
            <person name="Cooke P."/>
            <person name="Costello M."/>
            <person name="D'Aco K."/>
            <person name="Daza R."/>
            <person name="De Haan G."/>
            <person name="DeGray S."/>
            <person name="DeMaso C."/>
            <person name="Dhargay N."/>
            <person name="Dooley K."/>
            <person name="Dooley E."/>
            <person name="Doricent M."/>
            <person name="Dorje P."/>
            <person name="Dorjee K."/>
            <person name="Dupes A."/>
            <person name="Elong R."/>
            <person name="Falk J."/>
            <person name="Farina A."/>
            <person name="Faro S."/>
            <person name="Ferguson D."/>
            <person name="Fisher S."/>
            <person name="Foley C.D."/>
            <person name="Franke A."/>
            <person name="Friedrich D."/>
            <person name="Gadbois L."/>
            <person name="Gearin G."/>
            <person name="Gearin C.R."/>
            <person name="Giannoukos G."/>
            <person name="Goode T."/>
            <person name="Graham J."/>
            <person name="Grandbois E."/>
            <person name="Grewal S."/>
            <person name="Gyaltsen K."/>
            <person name="Hafez N."/>
            <person name="Hagos B."/>
            <person name="Hall J."/>
            <person name="Henson C."/>
            <person name="Hollinger A."/>
            <person name="Honan T."/>
            <person name="Huard M.D."/>
            <person name="Hughes L."/>
            <person name="Hurhula B."/>
            <person name="Husby M.E."/>
            <person name="Kamat A."/>
            <person name="Kanga B."/>
            <person name="Kashin S."/>
            <person name="Khazanovich D."/>
            <person name="Kisner P."/>
            <person name="Lance K."/>
            <person name="Lara M."/>
            <person name="Lee W."/>
            <person name="Lennon N."/>
            <person name="Letendre F."/>
            <person name="LeVine R."/>
            <person name="Lipovsky A."/>
            <person name="Liu X."/>
            <person name="Liu J."/>
            <person name="Liu S."/>
            <person name="Lokyitsang T."/>
            <person name="Lokyitsang Y."/>
            <person name="Lubonja R."/>
            <person name="Lui A."/>
            <person name="MacDonald P."/>
            <person name="Magnisalis V."/>
            <person name="Maru K."/>
            <person name="Matthews C."/>
            <person name="McCusker W."/>
            <person name="McDonough S."/>
            <person name="Mehta T."/>
            <person name="Meldrim J."/>
            <person name="Meneus L."/>
            <person name="Mihai O."/>
            <person name="Mihalev A."/>
            <person name="Mihova T."/>
            <person name="Mittelman R."/>
            <person name="Mlenga V."/>
            <person name="Montmayeur A."/>
            <person name="Mulrain L."/>
            <person name="Navidi A."/>
            <person name="Naylor J."/>
            <person name="Negash T."/>
            <person name="Nguyen T."/>
            <person name="Nguyen N."/>
            <person name="Nicol R."/>
            <person name="Norbu C."/>
            <person name="Norbu N."/>
            <person name="Novod N."/>
            <person name="O'Neill B."/>
            <person name="Osman S."/>
            <person name="Markiewicz E."/>
            <person name="Oyono O.L."/>
            <person name="Patti C."/>
            <person name="Phunkhang P."/>
            <person name="Pierre F."/>
            <person name="Priest M."/>
            <person name="Raghuraman S."/>
            <person name="Rege F."/>
            <person name="Reyes R."/>
            <person name="Rise C."/>
            <person name="Rogov P."/>
            <person name="Ross K."/>
            <person name="Ryan E."/>
            <person name="Settipalli S."/>
            <person name="Shea T."/>
            <person name="Sherpa N."/>
            <person name="Shi L."/>
            <person name="Shih D."/>
            <person name="Sparrow T."/>
            <person name="Spaulding J."/>
            <person name="Stalker J."/>
            <person name="Stange-Thomann N."/>
            <person name="Stavropoulos S."/>
            <person name="Stone C."/>
            <person name="Strader C."/>
            <person name="Tesfaye S."/>
            <person name="Thomson T."/>
            <person name="Thoulutsang Y."/>
            <person name="Thoulutsang D."/>
            <person name="Topham K."/>
            <person name="Topping I."/>
            <person name="Tsamla T."/>
            <person name="Vassiliev H."/>
            <person name="Vo A."/>
            <person name="Wangchuk T."/>
            <person name="Wangdi T."/>
            <person name="Weiand M."/>
            <person name="Wilkinson J."/>
            <person name="Wilson A."/>
            <person name="Yadav S."/>
            <person name="Young G."/>
            <person name="Yu Q."/>
            <person name="Zembek L."/>
            <person name="Zhong D."/>
            <person name="Zimmer A."/>
            <person name="Zwirko Z."/>
            <person name="Jaffe D.B."/>
            <person name="Alvarez P."/>
            <person name="Brockman W."/>
            <person name="Butler J."/>
            <person name="Chin C."/>
            <person name="Gnerre S."/>
            <person name="Grabherr M."/>
            <person name="Kleber M."/>
            <person name="Mauceli E."/>
            <person name="MacCallum I."/>
        </authorList>
    </citation>
    <scope>NUCLEOTIDE SEQUENCE [LARGE SCALE GENOMIC DNA]</scope>
    <source>
        <strain evidence="3">Rob3c / Tucson 14021-0248.25</strain>
    </source>
</reference>
<name>B4IN73_DROSE</name>
<sequence>MYRAGIMPYHFSSSPKTQSKELSNTGFKYSMPICLGFSNQVWRNPLHVPTLSKWSGVSLVVRMGDDLPSSHNITIFCPRTGDKTTKWIMELIKKQNDLDTENWRLIYRKNECGGSLISLGIDDNSCAKIISSDHKLRFRFGETQFVV</sequence>
<feature type="domain" description="DUF4780" evidence="1">
    <location>
        <begin position="47"/>
        <end position="145"/>
    </location>
</feature>
<organism evidence="3">
    <name type="scientific">Drosophila sechellia</name>
    <name type="common">Fruit fly</name>
    <dbReference type="NCBI Taxonomy" id="7238"/>
    <lineage>
        <taxon>Eukaryota</taxon>
        <taxon>Metazoa</taxon>
        <taxon>Ecdysozoa</taxon>
        <taxon>Arthropoda</taxon>
        <taxon>Hexapoda</taxon>
        <taxon>Insecta</taxon>
        <taxon>Pterygota</taxon>
        <taxon>Neoptera</taxon>
        <taxon>Endopterygota</taxon>
        <taxon>Diptera</taxon>
        <taxon>Brachycera</taxon>
        <taxon>Muscomorpha</taxon>
        <taxon>Ephydroidea</taxon>
        <taxon>Drosophilidae</taxon>
        <taxon>Drosophila</taxon>
        <taxon>Sophophora</taxon>
    </lineage>
</organism>
<evidence type="ECO:0000313" key="2">
    <source>
        <dbReference type="EMBL" id="EDW44073.1"/>
    </source>
</evidence>
<dbReference type="InterPro" id="IPR031961">
    <property type="entry name" value="DUF4780"/>
</dbReference>